<gene>
    <name evidence="6" type="primary">flgL</name>
    <name evidence="6" type="ORF">D7Z54_28455</name>
</gene>
<dbReference type="GO" id="GO:0005198">
    <property type="term" value="F:structural molecule activity"/>
    <property type="evidence" value="ECO:0007669"/>
    <property type="project" value="InterPro"/>
</dbReference>
<dbReference type="Proteomes" id="UP000275076">
    <property type="component" value="Unassembled WGS sequence"/>
</dbReference>
<comment type="similarity">
    <text evidence="2">Belongs to the bacterial flagellin family.</text>
</comment>
<dbReference type="InterPro" id="IPR001029">
    <property type="entry name" value="Flagellin_N"/>
</dbReference>
<dbReference type="Pfam" id="PF00669">
    <property type="entry name" value="Flagellin_N"/>
    <property type="match status" value="1"/>
</dbReference>
<evidence type="ECO:0000256" key="1">
    <source>
        <dbReference type="ARBA" id="ARBA00004365"/>
    </source>
</evidence>
<dbReference type="GO" id="GO:0009424">
    <property type="term" value="C:bacterial-type flagellum hook"/>
    <property type="evidence" value="ECO:0007669"/>
    <property type="project" value="InterPro"/>
</dbReference>
<dbReference type="SUPFAM" id="SSF64518">
    <property type="entry name" value="Phase 1 flagellin"/>
    <property type="match status" value="1"/>
</dbReference>
<dbReference type="RefSeq" id="WP_125561540.1">
    <property type="nucleotide sequence ID" value="NZ_RBVX01000046.1"/>
</dbReference>
<dbReference type="OrthoDB" id="9758307at2"/>
<evidence type="ECO:0000313" key="6">
    <source>
        <dbReference type="EMBL" id="RSL29956.1"/>
    </source>
</evidence>
<dbReference type="PANTHER" id="PTHR42792:SF1">
    <property type="entry name" value="FLAGELLAR HOOK-ASSOCIATED PROTEIN 3"/>
    <property type="match status" value="1"/>
</dbReference>
<dbReference type="Pfam" id="PF00700">
    <property type="entry name" value="Flagellin_C"/>
    <property type="match status" value="1"/>
</dbReference>
<protein>
    <submittedName>
        <fullName evidence="6">Flagellar hook-associated protein 3</fullName>
    </submittedName>
</protein>
<dbReference type="Gene3D" id="1.20.1330.10">
    <property type="entry name" value="f41 fragment of flagellin, N-terminal domain"/>
    <property type="match status" value="1"/>
</dbReference>
<feature type="domain" description="Flagellin N-terminal" evidence="4">
    <location>
        <begin position="6"/>
        <end position="140"/>
    </location>
</feature>
<keyword evidence="6" id="KW-0966">Cell projection</keyword>
<evidence type="ECO:0000259" key="4">
    <source>
        <dbReference type="Pfam" id="PF00669"/>
    </source>
</evidence>
<keyword evidence="3" id="KW-0975">Bacterial flagellum</keyword>
<sequence length="371" mass="41102">MRVTQSMLADNSLNHLSKSFEKMGELQNQLSTGKKITRASQDPVIAMSGIRYRTEADEVQQFQRNAGEVNNWMNSTDSALDKSTEAMQRIKELTTQAANDSYEEGQRGNIAEEVSQLTDHITDVANTQMNGKYIFNGTDTTNAPVDEESIDINPDNLSDMDEAALSEHQVTKDGKSYAHVAGEDAVFESSDGEQIELQFSGTGEDDTLDSATLNGDEIGRSDFTVSRNDAVSTNQDDVEVELMKGVNIKANSTPQNTFSNELFGDLKQLEQKLRDPETGGDELSGYIETVDSHIDNIVNERAEVGARMNRVEMIESRMSEQEVTAEKIMSENEDADMEKVITELMSQENVHQAALSASSRIIQPSLMDFLR</sequence>
<dbReference type="NCBIfam" id="TIGR02550">
    <property type="entry name" value="flagell_flgL"/>
    <property type="match status" value="1"/>
</dbReference>
<reference evidence="6 7" key="1">
    <citation type="submission" date="2018-10" db="EMBL/GenBank/DDBJ databases">
        <title>Draft genome sequence of Bacillus salarius IM0101, isolated from a hypersaline soil in Inner Mongolia, China.</title>
        <authorList>
            <person name="Yamprayoonswat W."/>
            <person name="Boonvisut S."/>
            <person name="Jumpathong W."/>
            <person name="Sittihan S."/>
            <person name="Ruangsuj P."/>
            <person name="Wanthongcharoen S."/>
            <person name="Thongpramul N."/>
            <person name="Pimmason S."/>
            <person name="Yu B."/>
            <person name="Yasawong M."/>
        </authorList>
    </citation>
    <scope>NUCLEOTIDE SEQUENCE [LARGE SCALE GENOMIC DNA]</scope>
    <source>
        <strain evidence="6 7">IM0101</strain>
    </source>
</reference>
<organism evidence="6 7">
    <name type="scientific">Salibacterium salarium</name>
    <dbReference type="NCBI Taxonomy" id="284579"/>
    <lineage>
        <taxon>Bacteria</taxon>
        <taxon>Bacillati</taxon>
        <taxon>Bacillota</taxon>
        <taxon>Bacilli</taxon>
        <taxon>Bacillales</taxon>
        <taxon>Bacillaceae</taxon>
    </lineage>
</organism>
<evidence type="ECO:0000256" key="3">
    <source>
        <dbReference type="ARBA" id="ARBA00023143"/>
    </source>
</evidence>
<accession>A0A3R9R8Z4</accession>
<evidence type="ECO:0000313" key="7">
    <source>
        <dbReference type="Proteomes" id="UP000275076"/>
    </source>
</evidence>
<comment type="subcellular location">
    <subcellularLocation>
        <location evidence="1">Bacterial flagellum</location>
    </subcellularLocation>
</comment>
<feature type="domain" description="Flagellin C-terminal" evidence="5">
    <location>
        <begin position="287"/>
        <end position="370"/>
    </location>
</feature>
<dbReference type="AlphaFoldDB" id="A0A3R9R8Z4"/>
<keyword evidence="7" id="KW-1185">Reference proteome</keyword>
<comment type="caution">
    <text evidence="6">The sequence shown here is derived from an EMBL/GenBank/DDBJ whole genome shotgun (WGS) entry which is preliminary data.</text>
</comment>
<dbReference type="PANTHER" id="PTHR42792">
    <property type="entry name" value="FLAGELLIN"/>
    <property type="match status" value="1"/>
</dbReference>
<evidence type="ECO:0000259" key="5">
    <source>
        <dbReference type="Pfam" id="PF00700"/>
    </source>
</evidence>
<keyword evidence="6" id="KW-0969">Cilium</keyword>
<dbReference type="InterPro" id="IPR013384">
    <property type="entry name" value="Flagell_FlgL"/>
</dbReference>
<dbReference type="InterPro" id="IPR001492">
    <property type="entry name" value="Flagellin"/>
</dbReference>
<dbReference type="EMBL" id="RBVX01000046">
    <property type="protein sequence ID" value="RSL29956.1"/>
    <property type="molecule type" value="Genomic_DNA"/>
</dbReference>
<keyword evidence="6" id="KW-0282">Flagellum</keyword>
<evidence type="ECO:0000256" key="2">
    <source>
        <dbReference type="ARBA" id="ARBA00005709"/>
    </source>
</evidence>
<dbReference type="GO" id="GO:0071973">
    <property type="term" value="P:bacterial-type flagellum-dependent cell motility"/>
    <property type="evidence" value="ECO:0007669"/>
    <property type="project" value="InterPro"/>
</dbReference>
<proteinExistence type="inferred from homology"/>
<dbReference type="InterPro" id="IPR046358">
    <property type="entry name" value="Flagellin_C"/>
</dbReference>
<name>A0A3R9R8Z4_9BACI</name>